<evidence type="ECO:0000313" key="2">
    <source>
        <dbReference type="EMBL" id="MDV0446373.1"/>
    </source>
</evidence>
<protein>
    <submittedName>
        <fullName evidence="2">Uncharacterized protein</fullName>
    </submittedName>
</protein>
<proteinExistence type="predicted"/>
<reference evidence="2" key="1">
    <citation type="submission" date="2023-06" db="EMBL/GenBank/DDBJ databases">
        <title>Genome sequence of Methanosarcinaceae archaeon Ag5.</title>
        <authorList>
            <person name="Protasov E."/>
            <person name="Platt K."/>
            <person name="Poehlein A."/>
            <person name="Daniel R."/>
            <person name="Brune A."/>
        </authorList>
    </citation>
    <scope>NUCLEOTIDE SEQUENCE</scope>
    <source>
        <strain evidence="2">Ag5</strain>
    </source>
</reference>
<evidence type="ECO:0000313" key="3">
    <source>
        <dbReference type="Proteomes" id="UP001271789"/>
    </source>
</evidence>
<dbReference type="EMBL" id="JAWDKD010000003">
    <property type="protein sequence ID" value="MDV0446373.1"/>
    <property type="molecule type" value="Genomic_DNA"/>
</dbReference>
<evidence type="ECO:0000256" key="1">
    <source>
        <dbReference type="SAM" id="MobiDB-lite"/>
    </source>
</evidence>
<accession>A0AAE4MJN1</accession>
<dbReference type="Proteomes" id="UP001271789">
    <property type="component" value="Unassembled WGS sequence"/>
</dbReference>
<sequence length="142" mass="16347">MQVLPAKIETDDAVGGKQQVYCWKQLRLSEQVTGVLLETVAVIGTSNRCIVGNGCCYWNKQQVYFQLFRSAATTKKKLPLIFDESCKPSRLNRRVSRLFNRNPKNEKEGKRKQTKKNGRLNETELKKADRIKNENKKTENQG</sequence>
<organism evidence="2 3">
    <name type="scientific">Methanolapillus africanus</name>
    <dbReference type="NCBI Taxonomy" id="3028297"/>
    <lineage>
        <taxon>Archaea</taxon>
        <taxon>Methanobacteriati</taxon>
        <taxon>Methanobacteriota</taxon>
        <taxon>Stenosarchaea group</taxon>
        <taxon>Methanomicrobia</taxon>
        <taxon>Methanosarcinales</taxon>
        <taxon>Methanosarcinaceae</taxon>
        <taxon>Methanolapillus</taxon>
    </lineage>
</organism>
<keyword evidence="3" id="KW-1185">Reference proteome</keyword>
<feature type="compositionally biased region" description="Basic and acidic residues" evidence="1">
    <location>
        <begin position="119"/>
        <end position="142"/>
    </location>
</feature>
<dbReference type="AlphaFoldDB" id="A0AAE4MJN1"/>
<comment type="caution">
    <text evidence="2">The sequence shown here is derived from an EMBL/GenBank/DDBJ whole genome shotgun (WGS) entry which is preliminary data.</text>
</comment>
<gene>
    <name evidence="2" type="ORF">MsAg5_02060</name>
</gene>
<name>A0AAE4MJN1_9EURY</name>
<feature type="region of interest" description="Disordered" evidence="1">
    <location>
        <begin position="93"/>
        <end position="142"/>
    </location>
</feature>